<protein>
    <submittedName>
        <fullName evidence="1">Uncharacterized protein</fullName>
    </submittedName>
</protein>
<dbReference type="EMBL" id="FNIW01000013">
    <property type="protein sequence ID" value="SDO27414.1"/>
    <property type="molecule type" value="Genomic_DNA"/>
</dbReference>
<reference evidence="2" key="1">
    <citation type="submission" date="2016-10" db="EMBL/GenBank/DDBJ databases">
        <authorList>
            <person name="de Groot N.N."/>
        </authorList>
    </citation>
    <scope>NUCLEOTIDE SEQUENCE [LARGE SCALE GENOMIC DNA]</scope>
    <source>
        <strain evidence="2">BP1-145</strain>
    </source>
</reference>
<sequence>MFGAKVIITLENTKKIMFYSHRGRGMVTDILGKQE</sequence>
<comment type="caution">
    <text evidence="1">The sequence shown here is derived from an EMBL/GenBank/DDBJ whole genome shotgun (WGS) entry which is preliminary data.</text>
</comment>
<dbReference type="Proteomes" id="UP000199134">
    <property type="component" value="Unassembled WGS sequence"/>
</dbReference>
<dbReference type="AlphaFoldDB" id="A0A1H0I7J1"/>
<evidence type="ECO:0000313" key="1">
    <source>
        <dbReference type="EMBL" id="SDO27414.1"/>
    </source>
</evidence>
<gene>
    <name evidence="1" type="ORF">SAMN04487900_11374</name>
</gene>
<proteinExistence type="predicted"/>
<organism evidence="1 2">
    <name type="scientific">Prevotella communis</name>
    <dbReference type="NCBI Taxonomy" id="2913614"/>
    <lineage>
        <taxon>Bacteria</taxon>
        <taxon>Pseudomonadati</taxon>
        <taxon>Bacteroidota</taxon>
        <taxon>Bacteroidia</taxon>
        <taxon>Bacteroidales</taxon>
        <taxon>Prevotellaceae</taxon>
        <taxon>Prevotella</taxon>
    </lineage>
</organism>
<name>A0A1H0I7J1_9BACT</name>
<accession>A0A1H0I7J1</accession>
<evidence type="ECO:0000313" key="2">
    <source>
        <dbReference type="Proteomes" id="UP000199134"/>
    </source>
</evidence>